<sequence>MDDEFNKIFEFLSNTLGEGAFVKYRGDKPIGGLAPAYYEAITVGTLNALDQICNIPSEPVKQKIIDTVQTEEFRNNTGSGANKLSKLEGRIKIIQDALLELINE</sequence>
<dbReference type="AlphaFoldDB" id="A0A1E5QRF0"/>
<evidence type="ECO:0000313" key="1">
    <source>
        <dbReference type="EMBL" id="OEJ77260.1"/>
    </source>
</evidence>
<organism evidence="1">
    <name type="scientific">Desertifilum tharense IPPAS B-1220</name>
    <dbReference type="NCBI Taxonomy" id="1781255"/>
    <lineage>
        <taxon>Bacteria</taxon>
        <taxon>Bacillati</taxon>
        <taxon>Cyanobacteriota</taxon>
        <taxon>Cyanophyceae</taxon>
        <taxon>Desertifilales</taxon>
        <taxon>Desertifilaceae</taxon>
        <taxon>Desertifilum</taxon>
    </lineage>
</organism>
<protein>
    <submittedName>
        <fullName evidence="1">Uncharacterized protein</fullName>
    </submittedName>
</protein>
<gene>
    <name evidence="1" type="ORF">BH720_00180</name>
</gene>
<name>A0A1E5QRF0_9CYAN</name>
<dbReference type="EMBL" id="MJGC01000006">
    <property type="protein sequence ID" value="OEJ77260.1"/>
    <property type="molecule type" value="Genomic_DNA"/>
</dbReference>
<accession>A0A1E5QRF0</accession>
<reference evidence="1" key="1">
    <citation type="submission" date="2016-09" db="EMBL/GenBank/DDBJ databases">
        <title>Draft genome of thermotolerant cyanobacterium Desertifilum sp. strain IPPAS B-1220.</title>
        <authorList>
            <person name="Sinetova M.A."/>
            <person name="Bolakhan K."/>
            <person name="Zayadan B.K."/>
            <person name="Mironov K.S."/>
            <person name="Ustinova V."/>
            <person name="Kupriyanova E.V."/>
            <person name="Sidorov R.A."/>
            <person name="Skrypnik A.N."/>
            <person name="Gogoleva N.E."/>
            <person name="Gogolev Y.V."/>
            <person name="Los D.A."/>
        </authorList>
    </citation>
    <scope>NUCLEOTIDE SEQUENCE [LARGE SCALE GENOMIC DNA]</scope>
    <source>
        <strain evidence="1">IPPAS B-1220</strain>
    </source>
</reference>
<comment type="caution">
    <text evidence="1">The sequence shown here is derived from an EMBL/GenBank/DDBJ whole genome shotgun (WGS) entry which is preliminary data.</text>
</comment>
<proteinExistence type="predicted"/>